<organism evidence="1 2">
    <name type="scientific">Corchorus capsularis</name>
    <name type="common">Jute</name>
    <dbReference type="NCBI Taxonomy" id="210143"/>
    <lineage>
        <taxon>Eukaryota</taxon>
        <taxon>Viridiplantae</taxon>
        <taxon>Streptophyta</taxon>
        <taxon>Embryophyta</taxon>
        <taxon>Tracheophyta</taxon>
        <taxon>Spermatophyta</taxon>
        <taxon>Magnoliopsida</taxon>
        <taxon>eudicotyledons</taxon>
        <taxon>Gunneridae</taxon>
        <taxon>Pentapetalae</taxon>
        <taxon>rosids</taxon>
        <taxon>malvids</taxon>
        <taxon>Malvales</taxon>
        <taxon>Malvaceae</taxon>
        <taxon>Grewioideae</taxon>
        <taxon>Apeibeae</taxon>
        <taxon>Corchorus</taxon>
    </lineage>
</organism>
<accession>A0A1R3GJL1</accession>
<dbReference type="Gramene" id="OMO58273">
    <property type="protein sequence ID" value="OMO58273"/>
    <property type="gene ID" value="CCACVL1_25524"/>
</dbReference>
<dbReference type="AlphaFoldDB" id="A0A1R3GJL1"/>
<protein>
    <submittedName>
        <fullName evidence="1">Uncharacterized protein</fullName>
    </submittedName>
</protein>
<dbReference type="EMBL" id="AWWV01014235">
    <property type="protein sequence ID" value="OMO58273.1"/>
    <property type="molecule type" value="Genomic_DNA"/>
</dbReference>
<proteinExistence type="predicted"/>
<gene>
    <name evidence="1" type="ORF">CCACVL1_25524</name>
</gene>
<reference evidence="1 2" key="1">
    <citation type="submission" date="2013-09" db="EMBL/GenBank/DDBJ databases">
        <title>Corchorus capsularis genome sequencing.</title>
        <authorList>
            <person name="Alam M."/>
            <person name="Haque M.S."/>
            <person name="Islam M.S."/>
            <person name="Emdad E.M."/>
            <person name="Islam M.M."/>
            <person name="Ahmed B."/>
            <person name="Halim A."/>
            <person name="Hossen Q.M.M."/>
            <person name="Hossain M.Z."/>
            <person name="Ahmed R."/>
            <person name="Khan M.M."/>
            <person name="Islam R."/>
            <person name="Rashid M.M."/>
            <person name="Khan S.A."/>
            <person name="Rahman M.S."/>
            <person name="Alam M."/>
        </authorList>
    </citation>
    <scope>NUCLEOTIDE SEQUENCE [LARGE SCALE GENOMIC DNA]</scope>
    <source>
        <strain evidence="2">cv. CVL-1</strain>
        <tissue evidence="1">Whole seedling</tissue>
    </source>
</reference>
<dbReference type="Proteomes" id="UP000188268">
    <property type="component" value="Unassembled WGS sequence"/>
</dbReference>
<evidence type="ECO:0000313" key="1">
    <source>
        <dbReference type="EMBL" id="OMO58273.1"/>
    </source>
</evidence>
<name>A0A1R3GJL1_COCAP</name>
<comment type="caution">
    <text evidence="1">The sequence shown here is derived from an EMBL/GenBank/DDBJ whole genome shotgun (WGS) entry which is preliminary data.</text>
</comment>
<evidence type="ECO:0000313" key="2">
    <source>
        <dbReference type="Proteomes" id="UP000188268"/>
    </source>
</evidence>
<keyword evidence="2" id="KW-1185">Reference proteome</keyword>
<sequence length="27" mass="3036">MALTKPNAARQTENKSTVQVRYGRCVL</sequence>